<organism evidence="2 3">
    <name type="scientific">Salinarimonas ramus</name>
    <dbReference type="NCBI Taxonomy" id="690164"/>
    <lineage>
        <taxon>Bacteria</taxon>
        <taxon>Pseudomonadati</taxon>
        <taxon>Pseudomonadota</taxon>
        <taxon>Alphaproteobacteria</taxon>
        <taxon>Hyphomicrobiales</taxon>
        <taxon>Salinarimonadaceae</taxon>
        <taxon>Salinarimonas</taxon>
    </lineage>
</organism>
<sequence>MSLDPSLDPWTVSSLQALVVGFAFAGLIASAFELMTPHRASFSLLERGGVVAIASLPLLAFSAPFIILRNTLRGRRFERRPIPFVMIATCIAGFWSLAAGRLLLGGIGYVVG</sequence>
<keyword evidence="1" id="KW-1133">Transmembrane helix</keyword>
<evidence type="ECO:0000313" key="2">
    <source>
        <dbReference type="EMBL" id="GGK46253.1"/>
    </source>
</evidence>
<dbReference type="Pfam" id="PF22258">
    <property type="entry name" value="DUF6949"/>
    <property type="match status" value="1"/>
</dbReference>
<feature type="transmembrane region" description="Helical" evidence="1">
    <location>
        <begin position="52"/>
        <end position="72"/>
    </location>
</feature>
<gene>
    <name evidence="2" type="ORF">GCM10011322_36650</name>
</gene>
<comment type="caution">
    <text evidence="2">The sequence shown here is derived from an EMBL/GenBank/DDBJ whole genome shotgun (WGS) entry which is preliminary data.</text>
</comment>
<accession>A0A917QFC3</accession>
<name>A0A917QFC3_9HYPH</name>
<evidence type="ECO:0000256" key="1">
    <source>
        <dbReference type="SAM" id="Phobius"/>
    </source>
</evidence>
<dbReference type="Proteomes" id="UP000600449">
    <property type="component" value="Unassembled WGS sequence"/>
</dbReference>
<reference evidence="2 3" key="1">
    <citation type="journal article" date="2014" name="Int. J. Syst. Evol. Microbiol.">
        <title>Complete genome sequence of Corynebacterium casei LMG S-19264T (=DSM 44701T), isolated from a smear-ripened cheese.</title>
        <authorList>
            <consortium name="US DOE Joint Genome Institute (JGI-PGF)"/>
            <person name="Walter F."/>
            <person name="Albersmeier A."/>
            <person name="Kalinowski J."/>
            <person name="Ruckert C."/>
        </authorList>
    </citation>
    <scope>NUCLEOTIDE SEQUENCE [LARGE SCALE GENOMIC DNA]</scope>
    <source>
        <strain evidence="2 3">CGMCC 1.9161</strain>
    </source>
</reference>
<dbReference type="InterPro" id="IPR053803">
    <property type="entry name" value="DUF6949"/>
</dbReference>
<dbReference type="RefSeq" id="WP_188914717.1">
    <property type="nucleotide sequence ID" value="NZ_BMMF01000012.1"/>
</dbReference>
<dbReference type="EMBL" id="BMMF01000012">
    <property type="protein sequence ID" value="GGK46253.1"/>
    <property type="molecule type" value="Genomic_DNA"/>
</dbReference>
<proteinExistence type="predicted"/>
<keyword evidence="1" id="KW-0472">Membrane</keyword>
<keyword evidence="3" id="KW-1185">Reference proteome</keyword>
<feature type="transmembrane region" description="Helical" evidence="1">
    <location>
        <begin position="84"/>
        <end position="111"/>
    </location>
</feature>
<evidence type="ECO:0000313" key="3">
    <source>
        <dbReference type="Proteomes" id="UP000600449"/>
    </source>
</evidence>
<protein>
    <submittedName>
        <fullName evidence="2">Uncharacterized protein</fullName>
    </submittedName>
</protein>
<dbReference type="AlphaFoldDB" id="A0A917QFC3"/>
<feature type="transmembrane region" description="Helical" evidence="1">
    <location>
        <begin position="12"/>
        <end position="32"/>
    </location>
</feature>
<keyword evidence="1" id="KW-0812">Transmembrane</keyword>